<feature type="domain" description="Transglycosylase SLT" evidence="3">
    <location>
        <begin position="25"/>
        <end position="76"/>
    </location>
</feature>
<dbReference type="RefSeq" id="WP_320498448.1">
    <property type="nucleotide sequence ID" value="NZ_JAXCLX010000001.1"/>
</dbReference>
<protein>
    <submittedName>
        <fullName evidence="4">Transglycosylase SLT domain-containing protein</fullName>
    </submittedName>
</protein>
<organism evidence="4 5">
    <name type="scientific">Dongia rigui</name>
    <dbReference type="NCBI Taxonomy" id="940149"/>
    <lineage>
        <taxon>Bacteria</taxon>
        <taxon>Pseudomonadati</taxon>
        <taxon>Pseudomonadota</taxon>
        <taxon>Alphaproteobacteria</taxon>
        <taxon>Rhodospirillales</taxon>
        <taxon>Dongiaceae</taxon>
        <taxon>Dongia</taxon>
    </lineage>
</organism>
<name>A0ABU5DTC2_9PROT</name>
<accession>A0ABU5DTC2</accession>
<dbReference type="InterPro" id="IPR023346">
    <property type="entry name" value="Lysozyme-like_dom_sf"/>
</dbReference>
<dbReference type="Pfam" id="PF01464">
    <property type="entry name" value="SLT"/>
    <property type="match status" value="1"/>
</dbReference>
<evidence type="ECO:0000259" key="3">
    <source>
        <dbReference type="Pfam" id="PF01464"/>
    </source>
</evidence>
<feature type="compositionally biased region" description="Basic and acidic residues" evidence="2">
    <location>
        <begin position="313"/>
        <end position="324"/>
    </location>
</feature>
<feature type="region of interest" description="Disordered" evidence="2">
    <location>
        <begin position="309"/>
        <end position="332"/>
    </location>
</feature>
<evidence type="ECO:0000313" key="5">
    <source>
        <dbReference type="Proteomes" id="UP001271769"/>
    </source>
</evidence>
<gene>
    <name evidence="4" type="ORF">SMD31_00060</name>
</gene>
<comment type="caution">
    <text evidence="4">The sequence shown here is derived from an EMBL/GenBank/DDBJ whole genome shotgun (WGS) entry which is preliminary data.</text>
</comment>
<sequence>MTPMATLVNVTGQDVSIRSDVLAGIREASASTGVDFAYLMAQANRESSFDPSAQAKSSSAAGLYQFVEQTWLGVVKNHGAEYGQGDLAQKITRRSDGHFVVADAAARKEILELRRDPSFASAMAAEHAADNQAKLEEKLGRDVNGTDLYMAHFLGISGALKFLRTMEDSPERTGASLFPKAAAANRNVFYTEDGRARTVSEIYNRFDTSMDADMAAYAALDEHGSEVAVADAGSGDTVVGSIPGTSLVAGLSLPAAPNAAFFGGLRTTRSPDSRPDGTAMADAGSSSLSRVGSLLSPLMLVTLAALPVSGEDDGSRNDPADREAPAANAAGGSLFNSLDDPLHLDLLRTASAI</sequence>
<dbReference type="InterPro" id="IPR008258">
    <property type="entry name" value="Transglycosylase_SLT_dom_1"/>
</dbReference>
<evidence type="ECO:0000256" key="2">
    <source>
        <dbReference type="SAM" id="MobiDB-lite"/>
    </source>
</evidence>
<evidence type="ECO:0000256" key="1">
    <source>
        <dbReference type="ARBA" id="ARBA00009387"/>
    </source>
</evidence>
<evidence type="ECO:0000313" key="4">
    <source>
        <dbReference type="EMBL" id="MDY0870292.1"/>
    </source>
</evidence>
<keyword evidence="5" id="KW-1185">Reference proteome</keyword>
<comment type="similarity">
    <text evidence="1">Belongs to the virb1 family.</text>
</comment>
<proteinExistence type="inferred from homology"/>
<dbReference type="EMBL" id="JAXCLX010000001">
    <property type="protein sequence ID" value="MDY0870292.1"/>
    <property type="molecule type" value="Genomic_DNA"/>
</dbReference>
<reference evidence="4 5" key="1">
    <citation type="journal article" date="2013" name="Antonie Van Leeuwenhoek">
        <title>Dongia rigui sp. nov., isolated from freshwater of a large wetland in Korea.</title>
        <authorList>
            <person name="Baik K.S."/>
            <person name="Hwang Y.M."/>
            <person name="Choi J.S."/>
            <person name="Kwon J."/>
            <person name="Seong C.N."/>
        </authorList>
    </citation>
    <scope>NUCLEOTIDE SEQUENCE [LARGE SCALE GENOMIC DNA]</scope>
    <source>
        <strain evidence="4 5">04SU4-P</strain>
    </source>
</reference>
<dbReference type="Proteomes" id="UP001271769">
    <property type="component" value="Unassembled WGS sequence"/>
</dbReference>
<dbReference type="SUPFAM" id="SSF53955">
    <property type="entry name" value="Lysozyme-like"/>
    <property type="match status" value="1"/>
</dbReference>
<dbReference type="Gene3D" id="1.10.530.10">
    <property type="match status" value="1"/>
</dbReference>